<dbReference type="Pfam" id="PF02685">
    <property type="entry name" value="Glucokinase"/>
    <property type="match status" value="1"/>
</dbReference>
<comment type="caution">
    <text evidence="3">The sequence shown here is derived from an EMBL/GenBank/DDBJ whole genome shotgun (WGS) entry which is preliminary data.</text>
</comment>
<feature type="non-terminal residue" evidence="3">
    <location>
        <position position="282"/>
    </location>
</feature>
<dbReference type="SUPFAM" id="SSF53067">
    <property type="entry name" value="Actin-like ATPase domain"/>
    <property type="match status" value="1"/>
</dbReference>
<dbReference type="Gene3D" id="3.40.367.20">
    <property type="match status" value="1"/>
</dbReference>
<evidence type="ECO:0008006" key="4">
    <source>
        <dbReference type="Google" id="ProtNLM"/>
    </source>
</evidence>
<organism evidence="3">
    <name type="scientific">marine sediment metagenome</name>
    <dbReference type="NCBI Taxonomy" id="412755"/>
    <lineage>
        <taxon>unclassified sequences</taxon>
        <taxon>metagenomes</taxon>
        <taxon>ecological metagenomes</taxon>
    </lineage>
</organism>
<evidence type="ECO:0000313" key="3">
    <source>
        <dbReference type="EMBL" id="GAG69527.1"/>
    </source>
</evidence>
<protein>
    <recommendedName>
        <fullName evidence="4">Glucokinase</fullName>
    </recommendedName>
</protein>
<dbReference type="EMBL" id="BART01006773">
    <property type="protein sequence ID" value="GAG69527.1"/>
    <property type="molecule type" value="Genomic_DNA"/>
</dbReference>
<dbReference type="GO" id="GO:0005524">
    <property type="term" value="F:ATP binding"/>
    <property type="evidence" value="ECO:0007669"/>
    <property type="project" value="InterPro"/>
</dbReference>
<dbReference type="PANTHER" id="PTHR47363">
    <property type="entry name" value="GLUCOKINASE"/>
    <property type="match status" value="1"/>
</dbReference>
<dbReference type="NCBIfam" id="TIGR00749">
    <property type="entry name" value="glk"/>
    <property type="match status" value="1"/>
</dbReference>
<accession>X1AIM5</accession>
<keyword evidence="2" id="KW-0418">Kinase</keyword>
<dbReference type="GO" id="GO:0005536">
    <property type="term" value="F:D-glucose binding"/>
    <property type="evidence" value="ECO:0007669"/>
    <property type="project" value="InterPro"/>
</dbReference>
<dbReference type="Gene3D" id="3.30.420.40">
    <property type="match status" value="1"/>
</dbReference>
<dbReference type="AlphaFoldDB" id="X1AIM5"/>
<dbReference type="CDD" id="cd24008">
    <property type="entry name" value="ASKHA_NBD_GLK"/>
    <property type="match status" value="1"/>
</dbReference>
<evidence type="ECO:0000256" key="2">
    <source>
        <dbReference type="ARBA" id="ARBA00022777"/>
    </source>
</evidence>
<dbReference type="GO" id="GO:0004340">
    <property type="term" value="F:glucokinase activity"/>
    <property type="evidence" value="ECO:0007669"/>
    <property type="project" value="InterPro"/>
</dbReference>
<dbReference type="InterPro" id="IPR043129">
    <property type="entry name" value="ATPase_NBD"/>
</dbReference>
<dbReference type="InterPro" id="IPR003836">
    <property type="entry name" value="Glucokinase"/>
</dbReference>
<gene>
    <name evidence="3" type="ORF">S01H4_15452</name>
</gene>
<dbReference type="PANTHER" id="PTHR47363:SF1">
    <property type="entry name" value="GLUCOKINASE"/>
    <property type="match status" value="1"/>
</dbReference>
<dbReference type="GO" id="GO:0006096">
    <property type="term" value="P:glycolytic process"/>
    <property type="evidence" value="ECO:0007669"/>
    <property type="project" value="InterPro"/>
</dbReference>
<name>X1AIM5_9ZZZZ</name>
<sequence length="282" mass="30552">MLLAGDIGGTKANLAVFSVEKCSVVPLTEMTYRSTDYPNLETIISEYLSQFDFKVTQASLGVAGPVVEDQATITNLSWSMTVDSLRDTFDLTRVHLLNDLVAMAAAVPRLEDKDLHTLNPGKPVHGGTIAVIAPGTGLGEAYLTWDGSRYFPYASEGGHSDFAPTNQLALKLHQYLLDRFGHVSCERVCSGNGIPNIYAFLRDEKYAEEPDWLAEQLARVKDPTPIIAEAALDKNRPCKLCILTMDTFVSILGAESGNMALKVLSSGGVFLGGGIPPRILPY</sequence>
<proteinExistence type="predicted"/>
<reference evidence="3" key="1">
    <citation type="journal article" date="2014" name="Front. Microbiol.">
        <title>High frequency of phylogenetically diverse reductive dehalogenase-homologous genes in deep subseafloor sedimentary metagenomes.</title>
        <authorList>
            <person name="Kawai M."/>
            <person name="Futagami T."/>
            <person name="Toyoda A."/>
            <person name="Takaki Y."/>
            <person name="Nishi S."/>
            <person name="Hori S."/>
            <person name="Arai W."/>
            <person name="Tsubouchi T."/>
            <person name="Morono Y."/>
            <person name="Uchiyama I."/>
            <person name="Ito T."/>
            <person name="Fujiyama A."/>
            <person name="Inagaki F."/>
            <person name="Takami H."/>
        </authorList>
    </citation>
    <scope>NUCLEOTIDE SEQUENCE</scope>
    <source>
        <strain evidence="3">Expedition CK06-06</strain>
    </source>
</reference>
<evidence type="ECO:0000256" key="1">
    <source>
        <dbReference type="ARBA" id="ARBA00022679"/>
    </source>
</evidence>
<keyword evidence="1" id="KW-0808">Transferase</keyword>